<dbReference type="EMBL" id="CAJFCV020000003">
    <property type="protein sequence ID" value="CAG9105783.1"/>
    <property type="molecule type" value="Genomic_DNA"/>
</dbReference>
<dbReference type="SMR" id="A0A1I7SS20"/>
<dbReference type="InterPro" id="IPR001534">
    <property type="entry name" value="Transthyretin-like"/>
</dbReference>
<evidence type="ECO:0000313" key="9">
    <source>
        <dbReference type="Proteomes" id="UP000659654"/>
    </source>
</evidence>
<dbReference type="PANTHER" id="PTHR21700">
    <property type="entry name" value="TRANSTHYRETIN-LIKE FAMILY PROTEIN-RELATED"/>
    <property type="match status" value="1"/>
</dbReference>
<evidence type="ECO:0000313" key="6">
    <source>
        <dbReference type="EMBL" id="CAD5220037.1"/>
    </source>
</evidence>
<comment type="similarity">
    <text evidence="2">Belongs to the nematode transthyretin-like family.</text>
</comment>
<evidence type="ECO:0000256" key="2">
    <source>
        <dbReference type="ARBA" id="ARBA00010112"/>
    </source>
</evidence>
<evidence type="ECO:0000313" key="10">
    <source>
        <dbReference type="WBParaSite" id="BXY_1583700.1"/>
    </source>
</evidence>
<dbReference type="Proteomes" id="UP000659654">
    <property type="component" value="Unassembled WGS sequence"/>
</dbReference>
<dbReference type="WBParaSite" id="BXY_1583700.1">
    <property type="protein sequence ID" value="BXY_1583700.1"/>
    <property type="gene ID" value="BXY_1583700"/>
</dbReference>
<dbReference type="Pfam" id="PF01060">
    <property type="entry name" value="TTR-52"/>
    <property type="match status" value="1"/>
</dbReference>
<dbReference type="InterPro" id="IPR038479">
    <property type="entry name" value="Transthyretin-like_sf"/>
</dbReference>
<sequence>MFHILHAVFLSFLPQAICFGFFQSVGAKGRVLCHGIAVDNEAVILVEKDWFFNDLLEQSATNDNGEFTIWGMDKEVSEIDPIIKIESECPVDSNCVRKFKMKIPKQFITWHRKPPGELFDMGEVELLDAPLKSTCNLTSNSN</sequence>
<dbReference type="Proteomes" id="UP000095284">
    <property type="component" value="Unplaced"/>
</dbReference>
<evidence type="ECO:0000313" key="8">
    <source>
        <dbReference type="Proteomes" id="UP000095284"/>
    </source>
</evidence>
<dbReference type="GO" id="GO:0005576">
    <property type="term" value="C:extracellular region"/>
    <property type="evidence" value="ECO:0007669"/>
    <property type="project" value="UniProtKB-SubCell"/>
</dbReference>
<feature type="signal peptide" evidence="5">
    <location>
        <begin position="1"/>
        <end position="18"/>
    </location>
</feature>
<dbReference type="EMBL" id="CAJFDI010000003">
    <property type="protein sequence ID" value="CAD5220037.1"/>
    <property type="molecule type" value="Genomic_DNA"/>
</dbReference>
<keyword evidence="4 5" id="KW-0732">Signal</keyword>
<evidence type="ECO:0000256" key="5">
    <source>
        <dbReference type="SAM" id="SignalP"/>
    </source>
</evidence>
<comment type="subcellular location">
    <subcellularLocation>
        <location evidence="1">Secreted</location>
    </subcellularLocation>
</comment>
<proteinExistence type="inferred from homology"/>
<keyword evidence="9" id="KW-1185">Reference proteome</keyword>
<evidence type="ECO:0000256" key="4">
    <source>
        <dbReference type="ARBA" id="ARBA00022729"/>
    </source>
</evidence>
<dbReference type="OrthoDB" id="5785003at2759"/>
<evidence type="ECO:0000313" key="7">
    <source>
        <dbReference type="EMBL" id="CAG9105783.1"/>
    </source>
</evidence>
<accession>A0A1I7SS20</accession>
<organism evidence="8 10">
    <name type="scientific">Bursaphelenchus xylophilus</name>
    <name type="common">Pinewood nematode worm</name>
    <name type="synonym">Aphelenchoides xylophilus</name>
    <dbReference type="NCBI Taxonomy" id="6326"/>
    <lineage>
        <taxon>Eukaryota</taxon>
        <taxon>Metazoa</taxon>
        <taxon>Ecdysozoa</taxon>
        <taxon>Nematoda</taxon>
        <taxon>Chromadorea</taxon>
        <taxon>Rhabditida</taxon>
        <taxon>Tylenchina</taxon>
        <taxon>Tylenchomorpha</taxon>
        <taxon>Aphelenchoidea</taxon>
        <taxon>Aphelenchoididae</taxon>
        <taxon>Bursaphelenchus</taxon>
    </lineage>
</organism>
<evidence type="ECO:0000256" key="3">
    <source>
        <dbReference type="ARBA" id="ARBA00022525"/>
    </source>
</evidence>
<dbReference type="Gene3D" id="2.60.40.3330">
    <property type="match status" value="1"/>
</dbReference>
<keyword evidence="3" id="KW-0964">Secreted</keyword>
<gene>
    <name evidence="6" type="ORF">BXYJ_LOCUS5978</name>
</gene>
<dbReference type="Proteomes" id="UP000582659">
    <property type="component" value="Unassembled WGS sequence"/>
</dbReference>
<protein>
    <submittedName>
        <fullName evidence="6">(pine wood nematode) hypothetical protein</fullName>
    </submittedName>
</protein>
<evidence type="ECO:0000256" key="1">
    <source>
        <dbReference type="ARBA" id="ARBA00004613"/>
    </source>
</evidence>
<feature type="chain" id="PRO_5036022259" evidence="5">
    <location>
        <begin position="19"/>
        <end position="142"/>
    </location>
</feature>
<reference evidence="7" key="2">
    <citation type="submission" date="2020-08" db="EMBL/GenBank/DDBJ databases">
        <authorList>
            <person name="Kikuchi T."/>
        </authorList>
    </citation>
    <scope>NUCLEOTIDE SEQUENCE</scope>
    <source>
        <strain evidence="6">Ka4C1</strain>
    </source>
</reference>
<dbReference type="AlphaFoldDB" id="A0A1I7SS20"/>
<name>A0A1I7SS20_BURXY</name>
<reference evidence="10" key="1">
    <citation type="submission" date="2016-11" db="UniProtKB">
        <authorList>
            <consortium name="WormBaseParasite"/>
        </authorList>
    </citation>
    <scope>IDENTIFICATION</scope>
</reference>
<dbReference type="GO" id="GO:0009986">
    <property type="term" value="C:cell surface"/>
    <property type="evidence" value="ECO:0007669"/>
    <property type="project" value="InterPro"/>
</dbReference>